<name>A0A3A8J0Y4_9BACT</name>
<dbReference type="Proteomes" id="UP000268094">
    <property type="component" value="Unassembled WGS sequence"/>
</dbReference>
<dbReference type="EMBL" id="RAVZ01000069">
    <property type="protein sequence ID" value="RKG89322.1"/>
    <property type="molecule type" value="Genomic_DNA"/>
</dbReference>
<dbReference type="OrthoDB" id="5242130at2"/>
<accession>A0A3A8J0Y4</accession>
<sequence length="498" mass="53594">MRASHWGSWMCLGLAVWGCGGSQEGETPLAAEQTREVNAQACPVGVASRVKVVHPPGPTTYATLNELTDVQGKLYFTTLSGPSNNTGATLWSSDGTEAGTVRVRAFGESISRLEELVAVGNKLFFQFYEPNTDTEQLWASEGTSGTTRFVKAFTSDVYIDSMIHPTTVNGRLLFFHPIAETETEPFRVELWRSDGTDVGTRRVGNFSEYIAGFNLPEPLLAGNALLFIRIQDSGTSLWRTDGTVAGTRSLMQLDAGRASLHEVGRAGSLGLFTLYDFPNYEFWKTDGTEAGTVRLESFGHSVRLLGVLDGGVYLSSVEEATQRVSIHRLSLNGGEKTRVTTLPNNDTGLYTYVQRATVSGGRIYFSVAFVGEGSEPERVELWALQGASSASRPTRLFSSLSRGDVFTSSPLFATGEGPVLFTGSSTGLSAEPWFTRGTVATTGQLADIGPGLTGSATQEFVRVGSRVYFPATDDTGLPQLWSVPASFTCPAGLSQTQE</sequence>
<proteinExistence type="predicted"/>
<reference evidence="2" key="1">
    <citation type="submission" date="2018-09" db="EMBL/GenBank/DDBJ databases">
        <authorList>
            <person name="Livingstone P.G."/>
            <person name="Whitworth D.E."/>
        </authorList>
    </citation>
    <scope>NUCLEOTIDE SEQUENCE [LARGE SCALE GENOMIC DNA]</scope>
    <source>
        <strain evidence="2">CA054A</strain>
    </source>
</reference>
<dbReference type="RefSeq" id="WP_120540938.1">
    <property type="nucleotide sequence ID" value="NZ_RAVZ01000069.1"/>
</dbReference>
<gene>
    <name evidence="1" type="ORF">D7V88_12925</name>
</gene>
<comment type="caution">
    <text evidence="1">The sequence shown here is derived from an EMBL/GenBank/DDBJ whole genome shotgun (WGS) entry which is preliminary data.</text>
</comment>
<keyword evidence="2" id="KW-1185">Reference proteome</keyword>
<protein>
    <submittedName>
        <fullName evidence="1">Uncharacterized protein</fullName>
    </submittedName>
</protein>
<dbReference type="AlphaFoldDB" id="A0A3A8J0Y4"/>
<evidence type="ECO:0000313" key="2">
    <source>
        <dbReference type="Proteomes" id="UP000268094"/>
    </source>
</evidence>
<evidence type="ECO:0000313" key="1">
    <source>
        <dbReference type="EMBL" id="RKG89322.1"/>
    </source>
</evidence>
<organism evidence="1 2">
    <name type="scientific">Corallococcus terminator</name>
    <dbReference type="NCBI Taxonomy" id="2316733"/>
    <lineage>
        <taxon>Bacteria</taxon>
        <taxon>Pseudomonadati</taxon>
        <taxon>Myxococcota</taxon>
        <taxon>Myxococcia</taxon>
        <taxon>Myxococcales</taxon>
        <taxon>Cystobacterineae</taxon>
        <taxon>Myxococcaceae</taxon>
        <taxon>Corallococcus</taxon>
    </lineage>
</organism>